<evidence type="ECO:0000256" key="3">
    <source>
        <dbReference type="PROSITE-ProRule" id="PRU00339"/>
    </source>
</evidence>
<keyword evidence="4" id="KW-0472">Membrane</keyword>
<dbReference type="SUPFAM" id="SSF48452">
    <property type="entry name" value="TPR-like"/>
    <property type="match status" value="1"/>
</dbReference>
<dbReference type="PROSITE" id="PS50005">
    <property type="entry name" value="TPR"/>
    <property type="match status" value="2"/>
</dbReference>
<feature type="repeat" description="TPR" evidence="3">
    <location>
        <begin position="38"/>
        <end position="71"/>
    </location>
</feature>
<comment type="caution">
    <text evidence="5">The sequence shown here is derived from an EMBL/GenBank/DDBJ whole genome shotgun (WGS) entry which is preliminary data.</text>
</comment>
<dbReference type="InterPro" id="IPR011990">
    <property type="entry name" value="TPR-like_helical_dom_sf"/>
</dbReference>
<keyword evidence="2 3" id="KW-0802">TPR repeat</keyword>
<evidence type="ECO:0000313" key="5">
    <source>
        <dbReference type="EMBL" id="MDA0643796.1"/>
    </source>
</evidence>
<proteinExistence type="predicted"/>
<accession>A0ABT4T472</accession>
<dbReference type="PANTHER" id="PTHR45586">
    <property type="entry name" value="TPR REPEAT-CONTAINING PROTEIN PA4667"/>
    <property type="match status" value="1"/>
</dbReference>
<sequence length="396" mass="42348">MVTVRDSLERARLLLQMGRPADAERELRGVLTEEPQHAGAHALLGLALVQQDRTDEALEESREGVRLAPDHYVPHYLSGQVHFQAGLVDEAVRAVVAGLALSPEHAPSWELLARVHMTRHDWPQMAETAGRGLGLDPQHAELASLLAIALVMLGQNERARAVATQAVGNDPESALAHWAYGRAALAAGDPKTAAESFREVLRLDPGFDAARDLLVYALKQRNPVYRLLAKLRFRVSWRLLFLLPALPPVIAVFVISALLHWAAWVAESWTTLRLARAKATRLLFEGAAGRVSLLCLALPVAGAVMLGLGIGLGLDVLGTAGVATMALVTPVQEAVHTGSAAGRRILAVWAGALAVTIAVAVATSAFAPAILSLYAALATIWIAAGVRKIFRPRQAV</sequence>
<organism evidence="5 6">
    <name type="scientific">Nonomuraea ferruginea</name>
    <dbReference type="NCBI Taxonomy" id="46174"/>
    <lineage>
        <taxon>Bacteria</taxon>
        <taxon>Bacillati</taxon>
        <taxon>Actinomycetota</taxon>
        <taxon>Actinomycetes</taxon>
        <taxon>Streptosporangiales</taxon>
        <taxon>Streptosporangiaceae</taxon>
        <taxon>Nonomuraea</taxon>
    </lineage>
</organism>
<reference evidence="5 6" key="1">
    <citation type="submission" date="2022-11" db="EMBL/GenBank/DDBJ databases">
        <title>Nonomuraea corallina sp. nov., a new species of the genus Nonomuraea isolated from sea side sediment in Thai sea.</title>
        <authorList>
            <person name="Ngamcharungchit C."/>
            <person name="Matsumoto A."/>
            <person name="Suriyachadkun C."/>
            <person name="Panbangred W."/>
            <person name="Inahashi Y."/>
            <person name="Intra B."/>
        </authorList>
    </citation>
    <scope>NUCLEOTIDE SEQUENCE [LARGE SCALE GENOMIC DNA]</scope>
    <source>
        <strain evidence="5 6">DSM 43553</strain>
    </source>
</reference>
<dbReference type="RefSeq" id="WP_271277972.1">
    <property type="nucleotide sequence ID" value="NZ_BAABFD010000017.1"/>
</dbReference>
<keyword evidence="4" id="KW-0812">Transmembrane</keyword>
<feature type="repeat" description="TPR" evidence="3">
    <location>
        <begin position="174"/>
        <end position="207"/>
    </location>
</feature>
<evidence type="ECO:0000256" key="4">
    <source>
        <dbReference type="SAM" id="Phobius"/>
    </source>
</evidence>
<dbReference type="Pfam" id="PF13432">
    <property type="entry name" value="TPR_16"/>
    <property type="match status" value="2"/>
</dbReference>
<dbReference type="InterPro" id="IPR019734">
    <property type="entry name" value="TPR_rpt"/>
</dbReference>
<dbReference type="Gene3D" id="1.25.40.10">
    <property type="entry name" value="Tetratricopeptide repeat domain"/>
    <property type="match status" value="1"/>
</dbReference>
<dbReference type="PANTHER" id="PTHR45586:SF1">
    <property type="entry name" value="LIPOPOLYSACCHARIDE ASSEMBLY PROTEIN B"/>
    <property type="match status" value="1"/>
</dbReference>
<keyword evidence="4" id="KW-1133">Transmembrane helix</keyword>
<dbReference type="Proteomes" id="UP001212498">
    <property type="component" value="Unassembled WGS sequence"/>
</dbReference>
<gene>
    <name evidence="5" type="ORF">OUY24_24470</name>
</gene>
<protein>
    <submittedName>
        <fullName evidence="5">Tetratricopeptide repeat protein</fullName>
    </submittedName>
</protein>
<evidence type="ECO:0000313" key="6">
    <source>
        <dbReference type="Proteomes" id="UP001212498"/>
    </source>
</evidence>
<evidence type="ECO:0000256" key="2">
    <source>
        <dbReference type="ARBA" id="ARBA00022803"/>
    </source>
</evidence>
<dbReference type="EMBL" id="JAPNUD010000076">
    <property type="protein sequence ID" value="MDA0643796.1"/>
    <property type="molecule type" value="Genomic_DNA"/>
</dbReference>
<feature type="transmembrane region" description="Helical" evidence="4">
    <location>
        <begin position="239"/>
        <end position="264"/>
    </location>
</feature>
<feature type="transmembrane region" description="Helical" evidence="4">
    <location>
        <begin position="291"/>
        <end position="317"/>
    </location>
</feature>
<feature type="transmembrane region" description="Helical" evidence="4">
    <location>
        <begin position="373"/>
        <end position="390"/>
    </location>
</feature>
<name>A0ABT4T472_9ACTN</name>
<dbReference type="SMART" id="SM00028">
    <property type="entry name" value="TPR"/>
    <property type="match status" value="6"/>
</dbReference>
<keyword evidence="1" id="KW-0677">Repeat</keyword>
<feature type="transmembrane region" description="Helical" evidence="4">
    <location>
        <begin position="346"/>
        <end position="367"/>
    </location>
</feature>
<evidence type="ECO:0000256" key="1">
    <source>
        <dbReference type="ARBA" id="ARBA00022737"/>
    </source>
</evidence>
<keyword evidence="6" id="KW-1185">Reference proteome</keyword>
<dbReference type="InterPro" id="IPR051012">
    <property type="entry name" value="CellSynth/LPSAsmb/PSIAsmb"/>
</dbReference>